<name>A0A4Y2JX79_ARAVE</name>
<reference evidence="4 5" key="1">
    <citation type="journal article" date="2019" name="Sci. Rep.">
        <title>Orb-weaving spider Araneus ventricosus genome elucidates the spidroin gene catalogue.</title>
        <authorList>
            <person name="Kono N."/>
            <person name="Nakamura H."/>
            <person name="Ohtoshi R."/>
            <person name="Moran D.A.P."/>
            <person name="Shinohara A."/>
            <person name="Yoshida Y."/>
            <person name="Fujiwara M."/>
            <person name="Mori M."/>
            <person name="Tomita M."/>
            <person name="Arakawa K."/>
        </authorList>
    </citation>
    <scope>NUCLEOTIDE SEQUENCE [LARGE SCALE GENOMIC DNA]</scope>
</reference>
<proteinExistence type="predicted"/>
<comment type="caution">
    <text evidence="4">The sequence shown here is derived from an EMBL/GenBank/DDBJ whole genome shotgun (WGS) entry which is preliminary data.</text>
</comment>
<evidence type="ECO:0000313" key="5">
    <source>
        <dbReference type="Proteomes" id="UP000499080"/>
    </source>
</evidence>
<gene>
    <name evidence="3" type="ORF">AVEN_136319_1</name>
    <name evidence="1" type="ORF">AVEN_196153_1</name>
    <name evidence="4" type="ORF">AVEN_206729_1</name>
    <name evidence="2" type="ORF">AVEN_27157_1</name>
</gene>
<accession>A0A4Y2JX79</accession>
<evidence type="ECO:0000313" key="4">
    <source>
        <dbReference type="EMBL" id="GBM94365.1"/>
    </source>
</evidence>
<dbReference type="EMBL" id="BGPR01112197">
    <property type="protein sequence ID" value="GBM94365.1"/>
    <property type="molecule type" value="Genomic_DNA"/>
</dbReference>
<dbReference type="EMBL" id="BGPR01112183">
    <property type="protein sequence ID" value="GBM94325.1"/>
    <property type="molecule type" value="Genomic_DNA"/>
</dbReference>
<sequence length="178" mass="20766">MRTLSMEAKEGQRTQNLETISANSEFIELLSESEKSSETLKDLENFQQSCSNSTEFSSLLAVPKGFLLKHQRLNPMKDSFMQSFSKKGPKEEDTSYVMRIERFGTIFRTLSWSPLTCQFSTRRPENPRNLFNILYFDTSFSERWEFQNTLHILMELFRITRGSSNTKEKSFAAFPELP</sequence>
<dbReference type="AlphaFoldDB" id="A0A4Y2JX79"/>
<keyword evidence="5" id="KW-1185">Reference proteome</keyword>
<dbReference type="EMBL" id="BGPR01112180">
    <property type="protein sequence ID" value="GBM94318.1"/>
    <property type="molecule type" value="Genomic_DNA"/>
</dbReference>
<evidence type="ECO:0000313" key="3">
    <source>
        <dbReference type="EMBL" id="GBM94345.1"/>
    </source>
</evidence>
<dbReference type="EMBL" id="BGPR01112190">
    <property type="protein sequence ID" value="GBM94345.1"/>
    <property type="molecule type" value="Genomic_DNA"/>
</dbReference>
<protein>
    <submittedName>
        <fullName evidence="4">Uncharacterized protein</fullName>
    </submittedName>
</protein>
<dbReference type="Proteomes" id="UP000499080">
    <property type="component" value="Unassembled WGS sequence"/>
</dbReference>
<evidence type="ECO:0000313" key="1">
    <source>
        <dbReference type="EMBL" id="GBM94318.1"/>
    </source>
</evidence>
<evidence type="ECO:0000313" key="2">
    <source>
        <dbReference type="EMBL" id="GBM94325.1"/>
    </source>
</evidence>
<organism evidence="4 5">
    <name type="scientific">Araneus ventricosus</name>
    <name type="common">Orbweaver spider</name>
    <name type="synonym">Epeira ventricosa</name>
    <dbReference type="NCBI Taxonomy" id="182803"/>
    <lineage>
        <taxon>Eukaryota</taxon>
        <taxon>Metazoa</taxon>
        <taxon>Ecdysozoa</taxon>
        <taxon>Arthropoda</taxon>
        <taxon>Chelicerata</taxon>
        <taxon>Arachnida</taxon>
        <taxon>Araneae</taxon>
        <taxon>Araneomorphae</taxon>
        <taxon>Entelegynae</taxon>
        <taxon>Araneoidea</taxon>
        <taxon>Araneidae</taxon>
        <taxon>Araneus</taxon>
    </lineage>
</organism>